<keyword evidence="3" id="KW-0560">Oxidoreductase</keyword>
<dbReference type="RefSeq" id="WP_059175494.1">
    <property type="nucleotide sequence ID" value="NZ_BCNO01000001.1"/>
</dbReference>
<comment type="cofactor">
    <cofactor evidence="4">
        <name>Zn(2+)</name>
        <dbReference type="ChEBI" id="CHEBI:29105"/>
    </cofactor>
</comment>
<comment type="caution">
    <text evidence="6">The sequence shown here is derived from an EMBL/GenBank/DDBJ whole genome shotgun (WGS) entry which is preliminary data.</text>
</comment>
<sequence length="345" mass="37947">MKVAKLYRFGDIKIEEIPLPEPSPKEALVRVKACGICSGDVMPWYIEKKAPLVLGHEISGEIVKIGDEIRAKVSLNEGDRVAIHHHAPCMSCFYCRRGDFVQCDTWKKSKIIPGGLSEYIVVPEVNLKNDTLKLPDSVSFEQGALVEPVACVVKSLKRANIKKGDTVLVIGLGVMGQIHIMLAKDFGAQMIIGADMVPFRLDKALEAGADYVVDVSREDIFEKLSDLTDGLMAQAVIVGPGNVDVIANSTKLVSRGGTLLIFTPTPPEQRLCFSVNDIYFNDITITTSYSCGPDDTKEALRFIENGVVNSDLLITHRFPLEKVKEAYEITAMAKNSLKCMILFDN</sequence>
<keyword evidence="7" id="KW-1185">Reference proteome</keyword>
<evidence type="ECO:0000256" key="1">
    <source>
        <dbReference type="ARBA" id="ARBA00022723"/>
    </source>
</evidence>
<dbReference type="GO" id="GO:0008270">
    <property type="term" value="F:zinc ion binding"/>
    <property type="evidence" value="ECO:0007669"/>
    <property type="project" value="InterPro"/>
</dbReference>
<dbReference type="STRING" id="86166.TAGGR_1173"/>
<evidence type="ECO:0000313" key="7">
    <source>
        <dbReference type="Proteomes" id="UP000054976"/>
    </source>
</evidence>
<dbReference type="Gene3D" id="3.40.50.720">
    <property type="entry name" value="NAD(P)-binding Rossmann-like Domain"/>
    <property type="match status" value="1"/>
</dbReference>
<dbReference type="Gene3D" id="3.90.180.10">
    <property type="entry name" value="Medium-chain alcohol dehydrogenases, catalytic domain"/>
    <property type="match status" value="1"/>
</dbReference>
<dbReference type="SMART" id="SM00829">
    <property type="entry name" value="PKS_ER"/>
    <property type="match status" value="1"/>
</dbReference>
<feature type="domain" description="Enoyl reductase (ER)" evidence="5">
    <location>
        <begin position="10"/>
        <end position="341"/>
    </location>
</feature>
<dbReference type="Pfam" id="PF08240">
    <property type="entry name" value="ADH_N"/>
    <property type="match status" value="1"/>
</dbReference>
<reference evidence="7" key="1">
    <citation type="submission" date="2016-01" db="EMBL/GenBank/DDBJ databases">
        <title>Draft genome sequence of Thermodesulfovibrio aggregans strain TGE-P1.</title>
        <authorList>
            <person name="Sekiguchi Y."/>
            <person name="Ohashi A."/>
            <person name="Matsuura N."/>
            <person name="Tourlousse M.D."/>
        </authorList>
    </citation>
    <scope>NUCLEOTIDE SEQUENCE [LARGE SCALE GENOMIC DNA]</scope>
    <source>
        <strain evidence="7">TGE-P1</strain>
    </source>
</reference>
<dbReference type="OrthoDB" id="9770238at2"/>
<dbReference type="InterPro" id="IPR036291">
    <property type="entry name" value="NAD(P)-bd_dom_sf"/>
</dbReference>
<dbReference type="GO" id="GO:0016616">
    <property type="term" value="F:oxidoreductase activity, acting on the CH-OH group of donors, NAD or NADP as acceptor"/>
    <property type="evidence" value="ECO:0007669"/>
    <property type="project" value="UniProtKB-ARBA"/>
</dbReference>
<dbReference type="EMBL" id="BCNO01000001">
    <property type="protein sequence ID" value="GAQ94008.1"/>
    <property type="molecule type" value="Genomic_DNA"/>
</dbReference>
<proteinExistence type="inferred from homology"/>
<evidence type="ECO:0000256" key="2">
    <source>
        <dbReference type="ARBA" id="ARBA00022833"/>
    </source>
</evidence>
<keyword evidence="2 4" id="KW-0862">Zinc</keyword>
<dbReference type="InterPro" id="IPR013149">
    <property type="entry name" value="ADH-like_C"/>
</dbReference>
<comment type="similarity">
    <text evidence="4">Belongs to the zinc-containing alcohol dehydrogenase family.</text>
</comment>
<dbReference type="PANTHER" id="PTHR43401:SF2">
    <property type="entry name" value="L-THREONINE 3-DEHYDROGENASE"/>
    <property type="match status" value="1"/>
</dbReference>
<dbReference type="Proteomes" id="UP000054976">
    <property type="component" value="Unassembled WGS sequence"/>
</dbReference>
<evidence type="ECO:0000259" key="5">
    <source>
        <dbReference type="SMART" id="SM00829"/>
    </source>
</evidence>
<evidence type="ECO:0000256" key="3">
    <source>
        <dbReference type="ARBA" id="ARBA00023002"/>
    </source>
</evidence>
<accession>A0A0U9HLP2</accession>
<organism evidence="6 7">
    <name type="scientific">Thermodesulfovibrio aggregans</name>
    <dbReference type="NCBI Taxonomy" id="86166"/>
    <lineage>
        <taxon>Bacteria</taxon>
        <taxon>Pseudomonadati</taxon>
        <taxon>Nitrospirota</taxon>
        <taxon>Thermodesulfovibrionia</taxon>
        <taxon>Thermodesulfovibrionales</taxon>
        <taxon>Thermodesulfovibrionaceae</taxon>
        <taxon>Thermodesulfovibrio</taxon>
    </lineage>
</organism>
<dbReference type="SUPFAM" id="SSF51735">
    <property type="entry name" value="NAD(P)-binding Rossmann-fold domains"/>
    <property type="match status" value="1"/>
</dbReference>
<dbReference type="InterPro" id="IPR050129">
    <property type="entry name" value="Zn_alcohol_dh"/>
</dbReference>
<name>A0A0U9HLP2_9BACT</name>
<dbReference type="InterPro" id="IPR011032">
    <property type="entry name" value="GroES-like_sf"/>
</dbReference>
<dbReference type="PANTHER" id="PTHR43401">
    <property type="entry name" value="L-THREONINE 3-DEHYDROGENASE"/>
    <property type="match status" value="1"/>
</dbReference>
<dbReference type="Pfam" id="PF00107">
    <property type="entry name" value="ADH_zinc_N"/>
    <property type="match status" value="1"/>
</dbReference>
<dbReference type="PROSITE" id="PS00059">
    <property type="entry name" value="ADH_ZINC"/>
    <property type="match status" value="1"/>
</dbReference>
<dbReference type="InterPro" id="IPR013154">
    <property type="entry name" value="ADH-like_N"/>
</dbReference>
<dbReference type="AlphaFoldDB" id="A0A0U9HLP2"/>
<gene>
    <name evidence="6" type="ORF">TAGGR_1173</name>
</gene>
<dbReference type="SUPFAM" id="SSF50129">
    <property type="entry name" value="GroES-like"/>
    <property type="match status" value="1"/>
</dbReference>
<evidence type="ECO:0000256" key="4">
    <source>
        <dbReference type="RuleBase" id="RU361277"/>
    </source>
</evidence>
<dbReference type="InterPro" id="IPR020843">
    <property type="entry name" value="ER"/>
</dbReference>
<keyword evidence="1 4" id="KW-0479">Metal-binding</keyword>
<protein>
    <submittedName>
        <fullName evidence="6">L-iditol 2-dehydrogenase</fullName>
    </submittedName>
</protein>
<dbReference type="InterPro" id="IPR002328">
    <property type="entry name" value="ADH_Zn_CS"/>
</dbReference>
<dbReference type="CDD" id="cd08235">
    <property type="entry name" value="iditol_2_DH_like"/>
    <property type="match status" value="1"/>
</dbReference>
<evidence type="ECO:0000313" key="6">
    <source>
        <dbReference type="EMBL" id="GAQ94008.1"/>
    </source>
</evidence>